<evidence type="ECO:0000256" key="1">
    <source>
        <dbReference type="SAM" id="SignalP"/>
    </source>
</evidence>
<evidence type="ECO:0000313" key="3">
    <source>
        <dbReference type="Proteomes" id="UP000030671"/>
    </source>
</evidence>
<keyword evidence="3" id="KW-1185">Reference proteome</keyword>
<feature type="signal peptide" evidence="1">
    <location>
        <begin position="1"/>
        <end position="37"/>
    </location>
</feature>
<dbReference type="KEGG" id="hir:HETIRDRAFT_169151"/>
<sequence>MQNRTGQGDRRVRACVRACVCVCVCVDLLLIQEHGWGTYEMGGGGEGGGVRVRGREGVCVTGVEE</sequence>
<dbReference type="InParanoid" id="W4K4V6"/>
<gene>
    <name evidence="2" type="ORF">HETIRDRAFT_169151</name>
</gene>
<evidence type="ECO:0000313" key="2">
    <source>
        <dbReference type="EMBL" id="ETW80395.1"/>
    </source>
</evidence>
<proteinExistence type="predicted"/>
<dbReference type="HOGENOM" id="CLU_2849964_0_0_1"/>
<accession>W4K4V6</accession>
<reference evidence="2 3" key="1">
    <citation type="journal article" date="2012" name="New Phytol.">
        <title>Insight into trade-off between wood decay and parasitism from the genome of a fungal forest pathogen.</title>
        <authorList>
            <person name="Olson A."/>
            <person name="Aerts A."/>
            <person name="Asiegbu F."/>
            <person name="Belbahri L."/>
            <person name="Bouzid O."/>
            <person name="Broberg A."/>
            <person name="Canback B."/>
            <person name="Coutinho P.M."/>
            <person name="Cullen D."/>
            <person name="Dalman K."/>
            <person name="Deflorio G."/>
            <person name="van Diepen L.T."/>
            <person name="Dunand C."/>
            <person name="Duplessis S."/>
            <person name="Durling M."/>
            <person name="Gonthier P."/>
            <person name="Grimwood J."/>
            <person name="Fossdal C.G."/>
            <person name="Hansson D."/>
            <person name="Henrissat B."/>
            <person name="Hietala A."/>
            <person name="Himmelstrand K."/>
            <person name="Hoffmeister D."/>
            <person name="Hogberg N."/>
            <person name="James T.Y."/>
            <person name="Karlsson M."/>
            <person name="Kohler A."/>
            <person name="Kues U."/>
            <person name="Lee Y.H."/>
            <person name="Lin Y.C."/>
            <person name="Lind M."/>
            <person name="Lindquist E."/>
            <person name="Lombard V."/>
            <person name="Lucas S."/>
            <person name="Lunden K."/>
            <person name="Morin E."/>
            <person name="Murat C."/>
            <person name="Park J."/>
            <person name="Raffaello T."/>
            <person name="Rouze P."/>
            <person name="Salamov A."/>
            <person name="Schmutz J."/>
            <person name="Solheim H."/>
            <person name="Stahlberg J."/>
            <person name="Velez H."/>
            <person name="de Vries R.P."/>
            <person name="Wiebenga A."/>
            <person name="Woodward S."/>
            <person name="Yakovlev I."/>
            <person name="Garbelotto M."/>
            <person name="Martin F."/>
            <person name="Grigoriev I.V."/>
            <person name="Stenlid J."/>
        </authorList>
    </citation>
    <scope>NUCLEOTIDE SEQUENCE [LARGE SCALE GENOMIC DNA]</scope>
    <source>
        <strain evidence="2 3">TC 32-1</strain>
    </source>
</reference>
<keyword evidence="1" id="KW-0732">Signal</keyword>
<dbReference type="Proteomes" id="UP000030671">
    <property type="component" value="Unassembled WGS sequence"/>
</dbReference>
<feature type="chain" id="PRO_5004844004" evidence="1">
    <location>
        <begin position="38"/>
        <end position="65"/>
    </location>
</feature>
<dbReference type="EMBL" id="KI925459">
    <property type="protein sequence ID" value="ETW80395.1"/>
    <property type="molecule type" value="Genomic_DNA"/>
</dbReference>
<protein>
    <submittedName>
        <fullName evidence="2">Uncharacterized protein</fullName>
    </submittedName>
</protein>
<dbReference type="GeneID" id="20668206"/>
<name>W4K4V6_HETIT</name>
<organism evidence="2 3">
    <name type="scientific">Heterobasidion irregulare (strain TC 32-1)</name>
    <dbReference type="NCBI Taxonomy" id="747525"/>
    <lineage>
        <taxon>Eukaryota</taxon>
        <taxon>Fungi</taxon>
        <taxon>Dikarya</taxon>
        <taxon>Basidiomycota</taxon>
        <taxon>Agaricomycotina</taxon>
        <taxon>Agaricomycetes</taxon>
        <taxon>Russulales</taxon>
        <taxon>Bondarzewiaceae</taxon>
        <taxon>Heterobasidion</taxon>
        <taxon>Heterobasidion annosum species complex</taxon>
    </lineage>
</organism>
<dbReference type="RefSeq" id="XP_009547152.1">
    <property type="nucleotide sequence ID" value="XM_009548857.1"/>
</dbReference>
<dbReference type="AlphaFoldDB" id="W4K4V6"/>